<gene>
    <name evidence="1" type="ORF">VNO78_18947</name>
</gene>
<protein>
    <submittedName>
        <fullName evidence="1">Uncharacterized protein</fullName>
    </submittedName>
</protein>
<comment type="caution">
    <text evidence="1">The sequence shown here is derived from an EMBL/GenBank/DDBJ whole genome shotgun (WGS) entry which is preliminary data.</text>
</comment>
<reference evidence="1 2" key="1">
    <citation type="submission" date="2024-01" db="EMBL/GenBank/DDBJ databases">
        <title>The genomes of 5 underutilized Papilionoideae crops provide insights into root nodulation and disease resistanc.</title>
        <authorList>
            <person name="Jiang F."/>
        </authorList>
    </citation>
    <scope>NUCLEOTIDE SEQUENCE [LARGE SCALE GENOMIC DNA]</scope>
    <source>
        <strain evidence="1">DUOXIRENSHENG_FW03</strain>
        <tissue evidence="1">Leaves</tissue>
    </source>
</reference>
<accession>A0AAN9XG20</accession>
<evidence type="ECO:0000313" key="2">
    <source>
        <dbReference type="Proteomes" id="UP001386955"/>
    </source>
</evidence>
<dbReference type="EMBL" id="JAYMYS010000005">
    <property type="protein sequence ID" value="KAK7390831.1"/>
    <property type="molecule type" value="Genomic_DNA"/>
</dbReference>
<name>A0AAN9XG20_PSOTE</name>
<dbReference type="Proteomes" id="UP001386955">
    <property type="component" value="Unassembled WGS sequence"/>
</dbReference>
<dbReference type="AlphaFoldDB" id="A0AAN9XG20"/>
<sequence length="81" mass="9349">MPMNDDSKYSFIGKYKSCLLSIQDALVIKLLCKRIGFVTMKDRLTENQVQVDKSKGIIIEPSPKAIFNDWGMQRFMKAMDE</sequence>
<keyword evidence="2" id="KW-1185">Reference proteome</keyword>
<organism evidence="1 2">
    <name type="scientific">Psophocarpus tetragonolobus</name>
    <name type="common">Winged bean</name>
    <name type="synonym">Dolichos tetragonolobus</name>
    <dbReference type="NCBI Taxonomy" id="3891"/>
    <lineage>
        <taxon>Eukaryota</taxon>
        <taxon>Viridiplantae</taxon>
        <taxon>Streptophyta</taxon>
        <taxon>Embryophyta</taxon>
        <taxon>Tracheophyta</taxon>
        <taxon>Spermatophyta</taxon>
        <taxon>Magnoliopsida</taxon>
        <taxon>eudicotyledons</taxon>
        <taxon>Gunneridae</taxon>
        <taxon>Pentapetalae</taxon>
        <taxon>rosids</taxon>
        <taxon>fabids</taxon>
        <taxon>Fabales</taxon>
        <taxon>Fabaceae</taxon>
        <taxon>Papilionoideae</taxon>
        <taxon>50 kb inversion clade</taxon>
        <taxon>NPAAA clade</taxon>
        <taxon>indigoferoid/millettioid clade</taxon>
        <taxon>Phaseoleae</taxon>
        <taxon>Psophocarpus</taxon>
    </lineage>
</organism>
<proteinExistence type="predicted"/>
<evidence type="ECO:0000313" key="1">
    <source>
        <dbReference type="EMBL" id="KAK7390831.1"/>
    </source>
</evidence>